<dbReference type="Gene3D" id="2.60.120.560">
    <property type="entry name" value="Exo-inulinase, domain 1"/>
    <property type="match status" value="1"/>
</dbReference>
<dbReference type="Pfam" id="PF07995">
    <property type="entry name" value="GSDH"/>
    <property type="match status" value="1"/>
</dbReference>
<evidence type="ECO:0000256" key="1">
    <source>
        <dbReference type="SAM" id="MobiDB-lite"/>
    </source>
</evidence>
<gene>
    <name evidence="5" type="ORF">G9H71_10575</name>
</gene>
<dbReference type="InterPro" id="IPR008979">
    <property type="entry name" value="Galactose-bd-like_sf"/>
</dbReference>
<dbReference type="CDD" id="cd00146">
    <property type="entry name" value="PKD"/>
    <property type="match status" value="1"/>
</dbReference>
<dbReference type="Gene3D" id="3.40.50.880">
    <property type="match status" value="2"/>
</dbReference>
<feature type="signal peptide" evidence="2">
    <location>
        <begin position="1"/>
        <end position="17"/>
    </location>
</feature>
<dbReference type="Gene3D" id="2.60.40.10">
    <property type="entry name" value="Immunoglobulins"/>
    <property type="match status" value="1"/>
</dbReference>
<dbReference type="InterPro" id="IPR029062">
    <property type="entry name" value="Class_I_gatase-like"/>
</dbReference>
<feature type="region of interest" description="Disordered" evidence="1">
    <location>
        <begin position="203"/>
        <end position="223"/>
    </location>
</feature>
<sequence length="1320" mass="142543">MGSLLALSVAGPPSAEAATAQATVKAAAAAAVVPNVLVFHGAAAQQDDPVAQAVTTLQGLGTANGFAVEASSDPSVFTAANLAKYRSVVMLSAEGVTLSEAQEAALQAYIRAGNGFVGIRDAAKVQKDSAWFTGLIGARPAGIARTPEAAESVTASTPSPANETAVNLIDNNTSTKWLVFARTGVITVKLKAPTVASGYAIGSANDSEDRDPQNWTIQGSTDGNTWVDIDSKTGQDFPQRFQMRSFALAGNTQSFQWYRMNITANSGAAETQQSEFQIFGPEPTGPPPTVPAQQAVVELVDRQHPANAGLPLTWTRTDKWTNWADNPVGTVHTVAQVREASYTPGDGANGAFHPISWCRDYDGGRSFYTGMGGTAASYSEEGFRSHLKGALLWATGMVRGDCKATIGSNYTIERLTATNQPNQLDQIGEPHGLTIAPNGKVFYVGKAACRTAPINDWNNPNHGLGCGTIHEYDPTTKSVKLLTTLAVMGHRGGGTELQKNEEGLLGIVPDPKFMENNWLYVYWMPHETVDRVRHVGKRTVSRFTYDPANRTIDQSTRKDILQWETQVHSCCHAGGGMAFDAKGNLYIGSGDSNSSGGSGGYSGNNWTAEFAGISFQDARRTSGNTNDLNGKMIRIHPEADGTYTIPEGNLFTGNEEGGGKTRPEIYVMGVRNIARLQVDPDTQWVTTGWVGPDANDPSPIWGPAKYETATIITSAGNQGWPFCMGNKQPYRNRSNTDASIPTNWYDCDNLVNDSPRNTGLRNIPPARTNMIWYAPSGGGPVFPTREVDGRQIPTYDLKDVVHTQPYLRGGGQAVMSGPTYRQSQVDPNSTVKWPSYWEGKWLIGDYQSSGNRIAVTVDPSKVAEQAPPAFAEDIRSIIRPGSTGTTLQNWMDAKFGPDGALYMLDYSTGFFSLTNNQKLIKISYTGGEATPVPSALNRASATDSRTIEFTGARSGGVMWEWSFGDGSTSTEANPTHTYAQNGDYTATLKVTYADGTSETVTTKVSIGGYVPLFDGSAASFSQWAQAGPGQWTLTPEGTIRSSGGLGMLWYPQHQFKDFSLKLQFKDVATGNARANSGVFVRFPDLRTPLAQRPECGRTGSAATQPAWIAIFCGHEIQIYDGATGEVQKTGSVYNFDQVNSLEQAGATPKGEWNEYEIRVVGQHYTMIRNGVVINEYDNTPGKTSSRAGDPPTALRQFVEGYIGLQNHGNTDVIEMRDIEIKPLNVEFSSIDTTLDIYRTLDRLAGHVDTSLRDRLDRAEKAAADGSEARTIGFLQQFVARAKNQVKGDAQDIEVRDQLVAMAEELIAKYQAMDDAENGQR</sequence>
<dbReference type="InterPro" id="IPR011041">
    <property type="entry name" value="Quinoprot_gluc/sorb_DH_b-prop"/>
</dbReference>
<dbReference type="InterPro" id="IPR012938">
    <property type="entry name" value="Glc/Sorbosone_DH"/>
</dbReference>
<keyword evidence="2" id="KW-0732">Signal</keyword>
<dbReference type="Pfam" id="PF22888">
    <property type="entry name" value="FIMAH"/>
    <property type="match status" value="1"/>
</dbReference>
<protein>
    <submittedName>
        <fullName evidence="5">DUF1080 domain-containing protein</fullName>
    </submittedName>
</protein>
<dbReference type="PROSITE" id="PS50022">
    <property type="entry name" value="FA58C_3"/>
    <property type="match status" value="1"/>
</dbReference>
<evidence type="ECO:0000259" key="4">
    <source>
        <dbReference type="PROSITE" id="PS50093"/>
    </source>
</evidence>
<feature type="domain" description="F5/8 type C" evidence="3">
    <location>
        <begin position="136"/>
        <end position="281"/>
    </location>
</feature>
<evidence type="ECO:0000313" key="6">
    <source>
        <dbReference type="Proteomes" id="UP000800981"/>
    </source>
</evidence>
<proteinExistence type="predicted"/>
<dbReference type="SUPFAM" id="SSF49299">
    <property type="entry name" value="PKD domain"/>
    <property type="match status" value="1"/>
</dbReference>
<dbReference type="InterPro" id="IPR054470">
    <property type="entry name" value="FIMAH_dom"/>
</dbReference>
<feature type="domain" description="PKD" evidence="4">
    <location>
        <begin position="928"/>
        <end position="1006"/>
    </location>
</feature>
<dbReference type="Gene3D" id="2.120.10.30">
    <property type="entry name" value="TolB, C-terminal domain"/>
    <property type="match status" value="1"/>
</dbReference>
<evidence type="ECO:0000313" key="5">
    <source>
        <dbReference type="EMBL" id="NHC14225.1"/>
    </source>
</evidence>
<dbReference type="Pfam" id="PF06439">
    <property type="entry name" value="3keto-disac_hyd"/>
    <property type="match status" value="1"/>
</dbReference>
<dbReference type="Pfam" id="PF06283">
    <property type="entry name" value="ThuA"/>
    <property type="match status" value="2"/>
</dbReference>
<dbReference type="EMBL" id="JAANNP010000004">
    <property type="protein sequence ID" value="NHC14225.1"/>
    <property type="molecule type" value="Genomic_DNA"/>
</dbReference>
<comment type="caution">
    <text evidence="5">The sequence shown here is derived from an EMBL/GenBank/DDBJ whole genome shotgun (WGS) entry which is preliminary data.</text>
</comment>
<dbReference type="InterPro" id="IPR000421">
    <property type="entry name" value="FA58C"/>
</dbReference>
<dbReference type="SMART" id="SM00089">
    <property type="entry name" value="PKD"/>
    <property type="match status" value="1"/>
</dbReference>
<organism evidence="5 6">
    <name type="scientific">Motilibacter deserti</name>
    <dbReference type="NCBI Taxonomy" id="2714956"/>
    <lineage>
        <taxon>Bacteria</taxon>
        <taxon>Bacillati</taxon>
        <taxon>Actinomycetota</taxon>
        <taxon>Actinomycetes</taxon>
        <taxon>Motilibacterales</taxon>
        <taxon>Motilibacteraceae</taxon>
        <taxon>Motilibacter</taxon>
    </lineage>
</organism>
<dbReference type="InterPro" id="IPR022409">
    <property type="entry name" value="PKD/Chitinase_dom"/>
</dbReference>
<dbReference type="PANTHER" id="PTHR40469:SF2">
    <property type="entry name" value="GALACTOSE-BINDING DOMAIN-LIKE SUPERFAMILY PROTEIN"/>
    <property type="match status" value="1"/>
</dbReference>
<dbReference type="SUPFAM" id="SSF50952">
    <property type="entry name" value="Soluble quinoprotein glucose dehydrogenase"/>
    <property type="match status" value="1"/>
</dbReference>
<dbReference type="PROSITE" id="PS50093">
    <property type="entry name" value="PKD"/>
    <property type="match status" value="1"/>
</dbReference>
<accession>A0ABX0GX72</accession>
<dbReference type="InterPro" id="IPR013783">
    <property type="entry name" value="Ig-like_fold"/>
</dbReference>
<reference evidence="5 6" key="1">
    <citation type="submission" date="2020-03" db="EMBL/GenBank/DDBJ databases">
        <title>Two novel Motilibacter sp.</title>
        <authorList>
            <person name="Liu S."/>
        </authorList>
    </citation>
    <scope>NUCLEOTIDE SEQUENCE [LARGE SCALE GENOMIC DNA]</scope>
    <source>
        <strain evidence="5 6">E257</strain>
    </source>
</reference>
<dbReference type="InterPro" id="IPR035986">
    <property type="entry name" value="PKD_dom_sf"/>
</dbReference>
<keyword evidence="6" id="KW-1185">Reference proteome</keyword>
<dbReference type="InterPro" id="IPR029010">
    <property type="entry name" value="ThuA-like"/>
</dbReference>
<dbReference type="InterPro" id="IPR000601">
    <property type="entry name" value="PKD_dom"/>
</dbReference>
<dbReference type="SUPFAM" id="SSF52317">
    <property type="entry name" value="Class I glutamine amidotransferase-like"/>
    <property type="match status" value="2"/>
</dbReference>
<evidence type="ECO:0000259" key="3">
    <source>
        <dbReference type="PROSITE" id="PS50022"/>
    </source>
</evidence>
<feature type="chain" id="PRO_5045696219" evidence="2">
    <location>
        <begin position="18"/>
        <end position="1320"/>
    </location>
</feature>
<dbReference type="PANTHER" id="PTHR40469">
    <property type="entry name" value="SECRETED GLYCOSYL HYDROLASE"/>
    <property type="match status" value="1"/>
</dbReference>
<dbReference type="Pfam" id="PF18911">
    <property type="entry name" value="PKD_4"/>
    <property type="match status" value="1"/>
</dbReference>
<dbReference type="SUPFAM" id="SSF49785">
    <property type="entry name" value="Galactose-binding domain-like"/>
    <property type="match status" value="1"/>
</dbReference>
<dbReference type="InterPro" id="IPR011042">
    <property type="entry name" value="6-blade_b-propeller_TolB-like"/>
</dbReference>
<feature type="compositionally biased region" description="Polar residues" evidence="1">
    <location>
        <begin position="213"/>
        <end position="223"/>
    </location>
</feature>
<evidence type="ECO:0000256" key="2">
    <source>
        <dbReference type="SAM" id="SignalP"/>
    </source>
</evidence>
<name>A0ABX0GX72_9ACTN</name>
<dbReference type="Proteomes" id="UP000800981">
    <property type="component" value="Unassembled WGS sequence"/>
</dbReference>
<dbReference type="InterPro" id="IPR010496">
    <property type="entry name" value="AL/BT2_dom"/>
</dbReference>